<comment type="caution">
    <text evidence="2">The sequence shown here is derived from an EMBL/GenBank/DDBJ whole genome shotgun (WGS) entry which is preliminary data.</text>
</comment>
<dbReference type="Proteomes" id="UP001428341">
    <property type="component" value="Unassembled WGS sequence"/>
</dbReference>
<organism evidence="2 3">
    <name type="scientific">Citrus x changshan-huyou</name>
    <dbReference type="NCBI Taxonomy" id="2935761"/>
    <lineage>
        <taxon>Eukaryota</taxon>
        <taxon>Viridiplantae</taxon>
        <taxon>Streptophyta</taxon>
        <taxon>Embryophyta</taxon>
        <taxon>Tracheophyta</taxon>
        <taxon>Spermatophyta</taxon>
        <taxon>Magnoliopsida</taxon>
        <taxon>eudicotyledons</taxon>
        <taxon>Gunneridae</taxon>
        <taxon>Pentapetalae</taxon>
        <taxon>rosids</taxon>
        <taxon>malvids</taxon>
        <taxon>Sapindales</taxon>
        <taxon>Rutaceae</taxon>
        <taxon>Aurantioideae</taxon>
        <taxon>Citrus</taxon>
    </lineage>
</organism>
<name>A0AAP0MHU2_9ROSI</name>
<feature type="compositionally biased region" description="Polar residues" evidence="1">
    <location>
        <begin position="90"/>
        <end position="103"/>
    </location>
</feature>
<dbReference type="AlphaFoldDB" id="A0AAP0MHU2"/>
<feature type="region of interest" description="Disordered" evidence="1">
    <location>
        <begin position="80"/>
        <end position="103"/>
    </location>
</feature>
<gene>
    <name evidence="2" type="ORF">WN944_000691</name>
</gene>
<evidence type="ECO:0000256" key="1">
    <source>
        <dbReference type="SAM" id="MobiDB-lite"/>
    </source>
</evidence>
<keyword evidence="3" id="KW-1185">Reference proteome</keyword>
<feature type="compositionally biased region" description="Basic and acidic residues" evidence="1">
    <location>
        <begin position="80"/>
        <end position="89"/>
    </location>
</feature>
<protein>
    <submittedName>
        <fullName evidence="2">Uncharacterized protein</fullName>
    </submittedName>
</protein>
<sequence length="103" mass="11761">MVDPESKKLSVSVFFRGDKLTENRDRTLQWNNENGSSRHRLLEPEKAPLPLDSFYRLVAGLDLINFGFFLIYAIEHKPNPGLKAEKTNGENDSAVSSTLKRRK</sequence>
<dbReference type="EMBL" id="JBCGBO010000004">
    <property type="protein sequence ID" value="KAK9208337.1"/>
    <property type="molecule type" value="Genomic_DNA"/>
</dbReference>
<proteinExistence type="predicted"/>
<accession>A0AAP0MHU2</accession>
<evidence type="ECO:0000313" key="2">
    <source>
        <dbReference type="EMBL" id="KAK9208337.1"/>
    </source>
</evidence>
<evidence type="ECO:0000313" key="3">
    <source>
        <dbReference type="Proteomes" id="UP001428341"/>
    </source>
</evidence>
<reference evidence="2 3" key="1">
    <citation type="submission" date="2024-05" db="EMBL/GenBank/DDBJ databases">
        <title>Haplotype-resolved chromosome-level genome assembly of Huyou (Citrus changshanensis).</title>
        <authorList>
            <person name="Miao C."/>
            <person name="Chen W."/>
            <person name="Wu Y."/>
            <person name="Wang L."/>
            <person name="Zhao S."/>
            <person name="Grierson D."/>
            <person name="Xu C."/>
            <person name="Chen K."/>
        </authorList>
    </citation>
    <scope>NUCLEOTIDE SEQUENCE [LARGE SCALE GENOMIC DNA]</scope>
    <source>
        <strain evidence="2">01-14</strain>
        <tissue evidence="2">Leaf</tissue>
    </source>
</reference>